<dbReference type="PANTHER" id="PTHR10622">
    <property type="entry name" value="HET DOMAIN-CONTAINING PROTEIN"/>
    <property type="match status" value="1"/>
</dbReference>
<evidence type="ECO:0000259" key="3">
    <source>
        <dbReference type="Pfam" id="PF09994"/>
    </source>
</evidence>
<feature type="domain" description="DUF8212" evidence="4">
    <location>
        <begin position="217"/>
        <end position="240"/>
    </location>
</feature>
<sequence length="842" mass="96246">MRLIRTKPPLELQEFTENELPQYAILSHRWESEEVTFQEMIRGDETIKTKAGYKKIKRFCARAHQDGLEYAWVDTCCINKESSAELSEAINSMFRWYERAEKCYAYLCDAKFETIEHSAWFQRGWTLQELLAPGEVHFLASDWSDLGTRTTLCSLINKITGIDESILLRDKRLQDFSIAKRMSWASARQTTRIEDIAYCLMGIFNVNMPLLYGEGEKAFIRLQEEIMKDSDDQTLFAWENEDISEEHPSGLLARSPADFRNCSDIVPYSFSKNGTPFALTNRGIRMHLPLVRVGQDTAMLILECCGPGLVGIRILSKQDKLRSEGQWIRVGKTFRRDIPFRILSEAVLDILYVLKAFMGDFAKPHIQEVQDDGEERNTHGFSRAPFNYKVQPRGHHKKLIVCFDRTGNELRGDNSDTNISKIYRMLYREERHQLCYYKKGHLDTCPEVFIMNGYKFVMNHYEPNDEIYLFGSANGAYAALVLASLIEYVGVLNAGDEDRVPQVWEIFRNWTNSKGGSMWRVRAFRESFCRPTGGVAFIGLFDAVYNQSFRKTQSPLIMSIPDHIIRHAVSVDERYVVLRPILVQKLSSNTDENPRDAQDIQEIWFPGTHHDMIGSLGNSEDDWPLSHVPLIWMVSEGMKAGLQFDRRQTQNFYCSESSENDPFRGLEGDTTDALEFKRRLSGASREPLRDPLSFGCGWSKRTVLKQRAKECLLSSIYNSSDRVSATSGSPRKVPAGAAVHLSVLLRVKADLNYRPSNLSTTSKQLEAEAFNWTVSEIEDNLVGGFYIRDSLQGLQVPSKIENARERDGNTSSTNSNQAKASSSRSLSYTSIRSSRLSDLYRI</sequence>
<keyword evidence="6" id="KW-1185">Reference proteome</keyword>
<feature type="domain" description="Heterokaryon incompatibility" evidence="2">
    <location>
        <begin position="23"/>
        <end position="110"/>
    </location>
</feature>
<dbReference type="InterPro" id="IPR018712">
    <property type="entry name" value="Tle1-like_cat"/>
</dbReference>
<evidence type="ECO:0000259" key="2">
    <source>
        <dbReference type="Pfam" id="PF06985"/>
    </source>
</evidence>
<feature type="region of interest" description="Disordered" evidence="1">
    <location>
        <begin position="802"/>
        <end position="826"/>
    </location>
</feature>
<dbReference type="Pfam" id="PF26640">
    <property type="entry name" value="DUF8212"/>
    <property type="match status" value="1"/>
</dbReference>
<dbReference type="Proteomes" id="UP000326289">
    <property type="component" value="Unassembled WGS sequence"/>
</dbReference>
<dbReference type="Pfam" id="PF09994">
    <property type="entry name" value="T6SS_Tle1-like_cat"/>
    <property type="match status" value="1"/>
</dbReference>
<dbReference type="AlphaFoldDB" id="A0A5N6J9D5"/>
<dbReference type="InterPro" id="IPR058525">
    <property type="entry name" value="DUF8212"/>
</dbReference>
<protein>
    <recommendedName>
        <fullName evidence="7">Heterokaryon incompatibility protein-domain-containing protein</fullName>
    </recommendedName>
</protein>
<dbReference type="PANTHER" id="PTHR10622:SF10">
    <property type="entry name" value="HET DOMAIN-CONTAINING PROTEIN"/>
    <property type="match status" value="1"/>
</dbReference>
<proteinExistence type="predicted"/>
<accession>A0A5N6J9D5</accession>
<gene>
    <name evidence="5" type="ORF">BDV30DRAFT_236803</name>
</gene>
<feature type="domain" description="T6SS Phospholipase effector Tle1-like catalytic" evidence="3">
    <location>
        <begin position="397"/>
        <end position="636"/>
    </location>
</feature>
<evidence type="ECO:0000313" key="5">
    <source>
        <dbReference type="EMBL" id="KAB8275436.1"/>
    </source>
</evidence>
<dbReference type="EMBL" id="ML732782">
    <property type="protein sequence ID" value="KAB8275436.1"/>
    <property type="molecule type" value="Genomic_DNA"/>
</dbReference>
<feature type="compositionally biased region" description="Polar residues" evidence="1">
    <location>
        <begin position="809"/>
        <end position="820"/>
    </location>
</feature>
<name>A0A5N6J9D5_9EURO</name>
<evidence type="ECO:0008006" key="7">
    <source>
        <dbReference type="Google" id="ProtNLM"/>
    </source>
</evidence>
<evidence type="ECO:0000259" key="4">
    <source>
        <dbReference type="Pfam" id="PF26640"/>
    </source>
</evidence>
<organism evidence="5 6">
    <name type="scientific">Aspergillus minisclerotigenes</name>
    <dbReference type="NCBI Taxonomy" id="656917"/>
    <lineage>
        <taxon>Eukaryota</taxon>
        <taxon>Fungi</taxon>
        <taxon>Dikarya</taxon>
        <taxon>Ascomycota</taxon>
        <taxon>Pezizomycotina</taxon>
        <taxon>Eurotiomycetes</taxon>
        <taxon>Eurotiomycetidae</taxon>
        <taxon>Eurotiales</taxon>
        <taxon>Aspergillaceae</taxon>
        <taxon>Aspergillus</taxon>
        <taxon>Aspergillus subgen. Circumdati</taxon>
    </lineage>
</organism>
<evidence type="ECO:0000256" key="1">
    <source>
        <dbReference type="SAM" id="MobiDB-lite"/>
    </source>
</evidence>
<dbReference type="Pfam" id="PF06985">
    <property type="entry name" value="HET"/>
    <property type="match status" value="1"/>
</dbReference>
<evidence type="ECO:0000313" key="6">
    <source>
        <dbReference type="Proteomes" id="UP000326289"/>
    </source>
</evidence>
<dbReference type="InterPro" id="IPR010730">
    <property type="entry name" value="HET"/>
</dbReference>
<reference evidence="5 6" key="1">
    <citation type="submission" date="2019-04" db="EMBL/GenBank/DDBJ databases">
        <title>Fungal friends and foes A comparative genomics study of 23 Aspergillus species from section Flavi.</title>
        <authorList>
            <consortium name="DOE Joint Genome Institute"/>
            <person name="Kjaerbolling I."/>
            <person name="Vesth T.C."/>
            <person name="Frisvad J.C."/>
            <person name="Nybo J.L."/>
            <person name="Theobald S."/>
            <person name="Kildgaard S."/>
            <person name="Petersen T.I."/>
            <person name="Kuo A."/>
            <person name="Sato A."/>
            <person name="Lyhne E.K."/>
            <person name="Kogle M.E."/>
            <person name="Wiebenga A."/>
            <person name="Kun R.S."/>
            <person name="Lubbers R.J."/>
            <person name="Makela M.R."/>
            <person name="Barry K."/>
            <person name="Chovatia M."/>
            <person name="Clum A."/>
            <person name="Daum C."/>
            <person name="Haridas S."/>
            <person name="He G."/>
            <person name="LaButti K."/>
            <person name="Lipzen A."/>
            <person name="Mondo S."/>
            <person name="Pangilinan J."/>
            <person name="Riley R."/>
            <person name="Salamov A."/>
            <person name="Simmons B.A."/>
            <person name="Magnuson J.K."/>
            <person name="Henrissat B."/>
            <person name="Mortensen U.H."/>
            <person name="Larsen T.O."/>
            <person name="De vries R.P."/>
            <person name="Grigoriev I.V."/>
            <person name="Machida M."/>
            <person name="Baker S.E."/>
            <person name="Andersen M.R."/>
        </authorList>
    </citation>
    <scope>NUCLEOTIDE SEQUENCE [LARGE SCALE GENOMIC DNA]</scope>
    <source>
        <strain evidence="5 6">CBS 117635</strain>
    </source>
</reference>